<evidence type="ECO:0000313" key="4">
    <source>
        <dbReference type="Proteomes" id="UP001175000"/>
    </source>
</evidence>
<keyword evidence="2" id="KW-0472">Membrane</keyword>
<evidence type="ECO:0000313" key="3">
    <source>
        <dbReference type="EMBL" id="KAK0624249.1"/>
    </source>
</evidence>
<protein>
    <submittedName>
        <fullName evidence="3">Uncharacterized protein</fullName>
    </submittedName>
</protein>
<organism evidence="3 4">
    <name type="scientific">Immersiella caudata</name>
    <dbReference type="NCBI Taxonomy" id="314043"/>
    <lineage>
        <taxon>Eukaryota</taxon>
        <taxon>Fungi</taxon>
        <taxon>Dikarya</taxon>
        <taxon>Ascomycota</taxon>
        <taxon>Pezizomycotina</taxon>
        <taxon>Sordariomycetes</taxon>
        <taxon>Sordariomycetidae</taxon>
        <taxon>Sordariales</taxon>
        <taxon>Lasiosphaeriaceae</taxon>
        <taxon>Immersiella</taxon>
    </lineage>
</organism>
<feature type="transmembrane region" description="Helical" evidence="2">
    <location>
        <begin position="504"/>
        <end position="524"/>
    </location>
</feature>
<dbReference type="Proteomes" id="UP001175000">
    <property type="component" value="Unassembled WGS sequence"/>
</dbReference>
<dbReference type="EMBL" id="JAULSU010000003">
    <property type="protein sequence ID" value="KAK0624249.1"/>
    <property type="molecule type" value="Genomic_DNA"/>
</dbReference>
<keyword evidence="4" id="KW-1185">Reference proteome</keyword>
<comment type="caution">
    <text evidence="3">The sequence shown here is derived from an EMBL/GenBank/DDBJ whole genome shotgun (WGS) entry which is preliminary data.</text>
</comment>
<proteinExistence type="predicted"/>
<feature type="region of interest" description="Disordered" evidence="1">
    <location>
        <begin position="611"/>
        <end position="642"/>
    </location>
</feature>
<accession>A0AA39WZ03</accession>
<feature type="transmembrane region" description="Helical" evidence="2">
    <location>
        <begin position="560"/>
        <end position="583"/>
    </location>
</feature>
<keyword evidence="2" id="KW-0812">Transmembrane</keyword>
<evidence type="ECO:0000256" key="2">
    <source>
        <dbReference type="SAM" id="Phobius"/>
    </source>
</evidence>
<feature type="transmembrane region" description="Helical" evidence="2">
    <location>
        <begin position="536"/>
        <end position="554"/>
    </location>
</feature>
<gene>
    <name evidence="3" type="ORF">B0T14DRAFT_565536</name>
</gene>
<evidence type="ECO:0000256" key="1">
    <source>
        <dbReference type="SAM" id="MobiDB-lite"/>
    </source>
</evidence>
<reference evidence="3" key="1">
    <citation type="submission" date="2023-06" db="EMBL/GenBank/DDBJ databases">
        <title>Genome-scale phylogeny and comparative genomics of the fungal order Sordariales.</title>
        <authorList>
            <consortium name="Lawrence Berkeley National Laboratory"/>
            <person name="Hensen N."/>
            <person name="Bonometti L."/>
            <person name="Westerberg I."/>
            <person name="Brannstrom I.O."/>
            <person name="Guillou S."/>
            <person name="Cros-Aarteil S."/>
            <person name="Calhoun S."/>
            <person name="Haridas S."/>
            <person name="Kuo A."/>
            <person name="Mondo S."/>
            <person name="Pangilinan J."/>
            <person name="Riley R."/>
            <person name="Labutti K."/>
            <person name="Andreopoulos B."/>
            <person name="Lipzen A."/>
            <person name="Chen C."/>
            <person name="Yanf M."/>
            <person name="Daum C."/>
            <person name="Ng V."/>
            <person name="Clum A."/>
            <person name="Steindorff A."/>
            <person name="Ohm R."/>
            <person name="Martin F."/>
            <person name="Silar P."/>
            <person name="Natvig D."/>
            <person name="Lalanne C."/>
            <person name="Gautier V."/>
            <person name="Ament-Velasquez S.L."/>
            <person name="Kruys A."/>
            <person name="Hutchinson M.I."/>
            <person name="Powell A.J."/>
            <person name="Barry K."/>
            <person name="Miller A.N."/>
            <person name="Grigoriev I.V."/>
            <person name="Debuchy R."/>
            <person name="Gladieux P."/>
            <person name="Thoren M.H."/>
            <person name="Johannesson H."/>
        </authorList>
    </citation>
    <scope>NUCLEOTIDE SEQUENCE</scope>
    <source>
        <strain evidence="3">CBS 606.72</strain>
    </source>
</reference>
<dbReference type="AlphaFoldDB" id="A0AA39WZ03"/>
<name>A0AA39WZ03_9PEZI</name>
<sequence>MMGESALSRPEAMWLSVRRRLFNIRELRILASIRGPEDVDKLLADADNTGSDDVQISQLHANEHYFTASEAHALAARTCMFICSRPTAQLVRQKEGFAFTVVSYARESWGSHLFHSECHSNDKGFRGALTSMMPGVCENLLVTLLSLSRPIDHGVQVSATHDEVEPELVIRQVQEESTELIFKLLKLLTGDRYTNTTEAVCRIREQISQGLSSFPQHEEQLLQDMIAISRSLRRLQVFLRPISRQWGFSNQRDTHFSAYDTIAHAAAFFEITVSYPSWETFPDIVAPADIFGILPQTDLPKHHTNAPFPHRPGDPLTTCPSLKTALLASGYRTSLAYLITAILLNHLGCTFTPWLASYIWNTPLEDLRLARSNPDVFLSELLSTPWTLLFLGPIKRYLTTRLFDITTRFAVRSTPTTTHSTFRASLTRGTATLFSLSLHLSNIEYTITLLLHTTATLLSLFSLLTGPPVYQQALYQILSGTFPDRSISSHPQLTIPPLHSVLKILYIAVFLSWNILFEVIPLTFESLRCAKRGRPSALIFLLSTAGFTTMLLRYRSTFFIALQVHRMFVALGLFFLMLGMLYWEYVSDRIQLTESKMRLGQMKVQTRGLVPEETESNLREGEKAGASGKRKAKLMVGRLKED</sequence>
<keyword evidence="2" id="KW-1133">Transmembrane helix</keyword>